<sequence>MSYKTNSLNLGALEHALKGVNIPACPAVLVQIMDELNNPDASDRRIAALIGEDVGIASLVVRSANSPLFSRGKRIASVADAARLLGFGTVTNLVQEALLRSAIAVEDVSLERFWDTSRITAAANARLARSTGAARPETAYTFGLFHDCGMPLLIQRFDGYKAVLGQANTCTEGWFTDVEDQALGTNHAIVGYFLARTWGLNDAVSLGILCHHDYSIFDGLNDLGDDARTLVAINAIGEHVASTHLRTRNDTDWSKARAPVAQYLSLTLAELDDLADDLIYEFDREMDAETA</sequence>
<reference evidence="3" key="1">
    <citation type="submission" date="2016-03" db="EMBL/GenBank/DDBJ databases">
        <authorList>
            <person name="Ma C."/>
            <person name="Zhou S."/>
            <person name="Yang G."/>
        </authorList>
    </citation>
    <scope>NUCLEOTIDE SEQUENCE [LARGE SCALE GENOMIC DNA]</scope>
    <source>
        <strain evidence="3">SgZ-1</strain>
    </source>
</reference>
<keyword evidence="2" id="KW-0808">Transferase</keyword>
<feature type="domain" description="HDOD" evidence="1">
    <location>
        <begin position="22"/>
        <end position="214"/>
    </location>
</feature>
<dbReference type="RefSeq" id="WP_048708512.1">
    <property type="nucleotide sequence ID" value="NZ_CP014646.1"/>
</dbReference>
<dbReference type="EMBL" id="CP014646">
    <property type="protein sequence ID" value="AMO38879.1"/>
    <property type="molecule type" value="Genomic_DNA"/>
</dbReference>
<protein>
    <submittedName>
        <fullName evidence="2">Histidine kinase</fullName>
    </submittedName>
</protein>
<dbReference type="GO" id="GO:0016301">
    <property type="term" value="F:kinase activity"/>
    <property type="evidence" value="ECO:0007669"/>
    <property type="project" value="UniProtKB-KW"/>
</dbReference>
<dbReference type="InterPro" id="IPR052340">
    <property type="entry name" value="RNase_Y/CdgJ"/>
</dbReference>
<name>A0A127KA94_9RHOO</name>
<dbReference type="Gene3D" id="1.10.3210.10">
    <property type="entry name" value="Hypothetical protein af1432"/>
    <property type="match status" value="1"/>
</dbReference>
<gene>
    <name evidence="2" type="ORF">AC731_019190</name>
</gene>
<dbReference type="PROSITE" id="PS51833">
    <property type="entry name" value="HDOD"/>
    <property type="match status" value="1"/>
</dbReference>
<proteinExistence type="predicted"/>
<dbReference type="KEGG" id="thu:AC731_019190"/>
<evidence type="ECO:0000313" key="2">
    <source>
        <dbReference type="EMBL" id="AMO38879.1"/>
    </source>
</evidence>
<dbReference type="STRING" id="1134435.AC731_019190"/>
<dbReference type="PANTHER" id="PTHR33525">
    <property type="match status" value="1"/>
</dbReference>
<dbReference type="Pfam" id="PF08668">
    <property type="entry name" value="HDOD"/>
    <property type="match status" value="1"/>
</dbReference>
<keyword evidence="2" id="KW-0418">Kinase</keyword>
<dbReference type="AlphaFoldDB" id="A0A127KA94"/>
<dbReference type="InterPro" id="IPR013976">
    <property type="entry name" value="HDOD"/>
</dbReference>
<evidence type="ECO:0000313" key="3">
    <source>
        <dbReference type="Proteomes" id="UP000036902"/>
    </source>
</evidence>
<dbReference type="SUPFAM" id="SSF109604">
    <property type="entry name" value="HD-domain/PDEase-like"/>
    <property type="match status" value="1"/>
</dbReference>
<evidence type="ECO:0000259" key="1">
    <source>
        <dbReference type="PROSITE" id="PS51833"/>
    </source>
</evidence>
<dbReference type="PANTHER" id="PTHR33525:SF6">
    <property type="entry name" value="HDOD DOMAIN-CONTAINING PROTEIN"/>
    <property type="match status" value="1"/>
</dbReference>
<accession>A0A127KA94</accession>
<keyword evidence="3" id="KW-1185">Reference proteome</keyword>
<organism evidence="2 3">
    <name type="scientific">Thauera humireducens</name>
    <dbReference type="NCBI Taxonomy" id="1134435"/>
    <lineage>
        <taxon>Bacteria</taxon>
        <taxon>Pseudomonadati</taxon>
        <taxon>Pseudomonadota</taxon>
        <taxon>Betaproteobacteria</taxon>
        <taxon>Rhodocyclales</taxon>
        <taxon>Zoogloeaceae</taxon>
        <taxon>Thauera</taxon>
    </lineage>
</organism>
<dbReference type="Proteomes" id="UP000036902">
    <property type="component" value="Chromosome"/>
</dbReference>